<dbReference type="Proteomes" id="UP000515344">
    <property type="component" value="Chromosome"/>
</dbReference>
<dbReference type="AlphaFoldDB" id="A0A7G5XKX6"/>
<gene>
    <name evidence="2" type="ORF">H4075_08090</name>
</gene>
<evidence type="ECO:0000313" key="3">
    <source>
        <dbReference type="Proteomes" id="UP000515344"/>
    </source>
</evidence>
<feature type="domain" description="Helix-turn-helix" evidence="1">
    <location>
        <begin position="40"/>
        <end position="88"/>
    </location>
</feature>
<accession>A0A7G5XKX6</accession>
<reference evidence="3" key="1">
    <citation type="submission" date="2020-08" db="EMBL/GenBank/DDBJ databases">
        <title>Lacibacter sp. S13-6-6 genome sequencing.</title>
        <authorList>
            <person name="Jin L."/>
        </authorList>
    </citation>
    <scope>NUCLEOTIDE SEQUENCE [LARGE SCALE GENOMIC DNA]</scope>
    <source>
        <strain evidence="3">S13-6-6</strain>
    </source>
</reference>
<dbReference type="Pfam" id="PF12728">
    <property type="entry name" value="HTH_17"/>
    <property type="match status" value="1"/>
</dbReference>
<dbReference type="InterPro" id="IPR041657">
    <property type="entry name" value="HTH_17"/>
</dbReference>
<protein>
    <submittedName>
        <fullName evidence="2">Helix-turn-helix domain-containing protein</fullName>
    </submittedName>
</protein>
<keyword evidence="3" id="KW-1185">Reference proteome</keyword>
<sequence length="110" mass="12523">MAQNIIVQFTEFEFRELLKNCIAEGIKENTQAAQETSNKLFSVREAAIFLNLAPQTLYGFTSNRTIPFIKKGKKLYFKQSDLELWLTDGKKESVAEIAKSFDVKIKGGKQ</sequence>
<dbReference type="KEGG" id="lacs:H4075_08090"/>
<proteinExistence type="predicted"/>
<dbReference type="RefSeq" id="WP_182805779.1">
    <property type="nucleotide sequence ID" value="NZ_CP060007.1"/>
</dbReference>
<dbReference type="EMBL" id="CP060007">
    <property type="protein sequence ID" value="QNA46129.1"/>
    <property type="molecule type" value="Genomic_DNA"/>
</dbReference>
<evidence type="ECO:0000313" key="2">
    <source>
        <dbReference type="EMBL" id="QNA46129.1"/>
    </source>
</evidence>
<evidence type="ECO:0000259" key="1">
    <source>
        <dbReference type="Pfam" id="PF12728"/>
    </source>
</evidence>
<organism evidence="2 3">
    <name type="scientific">Lacibacter sediminis</name>
    <dbReference type="NCBI Taxonomy" id="2760713"/>
    <lineage>
        <taxon>Bacteria</taxon>
        <taxon>Pseudomonadati</taxon>
        <taxon>Bacteroidota</taxon>
        <taxon>Chitinophagia</taxon>
        <taxon>Chitinophagales</taxon>
        <taxon>Chitinophagaceae</taxon>
        <taxon>Lacibacter</taxon>
    </lineage>
</organism>
<name>A0A7G5XKX6_9BACT</name>